<gene>
    <name evidence="1" type="ORF">L1987_51057</name>
</gene>
<dbReference type="EMBL" id="CM042034">
    <property type="protein sequence ID" value="KAI3760659.1"/>
    <property type="molecule type" value="Genomic_DNA"/>
</dbReference>
<evidence type="ECO:0000313" key="1">
    <source>
        <dbReference type="EMBL" id="KAI3760659.1"/>
    </source>
</evidence>
<proteinExistence type="predicted"/>
<sequence>MEQLKHFSHEHLLNLIQLQPDNNNNNKKENSDMEDENEDKDELVVEDLLVGKCKMCKEEIYSFHLCYYSCKDCDYSLHTFCAHLPTTHQNHPLHPGHNLTLSEGFQFHQYDSRFGLTVDTEWECVICTHDRKRFYHYSCFICNFMMDIICATMSDQKMDHPSHPHQLQRSFSSMISYCSACGKKHSGTFYHCTACSWFRIHLDCALLPTKLLIQQSTKESFSHSHLLTLAYSFPFIELEAKFFPGCRVCNKGFYSFKWHYRCDKCRYYVHVDCATSSRDAFVSSILMSAGSGKTYKNFKNDDHPNLIRCPFPDESVNLVLMHQFINKGELLIKGKIDGQLFSHPHPLILLETLLNGSVSLHDPMKKVELLCDGCVRPITTFPFYKCSQHDCGFVLHEWCTRLPSKIQNHHDHPEHKLILLPKVPRKMFGVFWCKFCILPSNGFAYGCEECKYYVDVHCAFIPDVITHEAHPNHLLLRCNSSADQSERVCKACNHYMGKQLGFHCPTCDFYLHIRCGLLLPRTIKHKYDKHPLSLRYYPTEDHSSEYFCEICEDEFDPNWWFYHCSTCATSMHTACAPLKLQCEQATTSKYNWSVFPYINVKFGGTHEISNHPHPVTFVQGINDDGKCIVCDEPLQYKRVLKCFPCKFALHMWCV</sequence>
<accession>A0ACB9ENQ9</accession>
<evidence type="ECO:0000313" key="2">
    <source>
        <dbReference type="Proteomes" id="UP001056120"/>
    </source>
</evidence>
<reference evidence="2" key="1">
    <citation type="journal article" date="2022" name="Mol. Ecol. Resour.">
        <title>The genomes of chicory, endive, great burdock and yacon provide insights into Asteraceae palaeo-polyploidization history and plant inulin production.</title>
        <authorList>
            <person name="Fan W."/>
            <person name="Wang S."/>
            <person name="Wang H."/>
            <person name="Wang A."/>
            <person name="Jiang F."/>
            <person name="Liu H."/>
            <person name="Zhao H."/>
            <person name="Xu D."/>
            <person name="Zhang Y."/>
        </authorList>
    </citation>
    <scope>NUCLEOTIDE SEQUENCE [LARGE SCALE GENOMIC DNA]</scope>
    <source>
        <strain evidence="2">cv. Yunnan</strain>
    </source>
</reference>
<name>A0ACB9ENQ9_9ASTR</name>
<reference evidence="1 2" key="2">
    <citation type="journal article" date="2022" name="Mol. Ecol. Resour.">
        <title>The genomes of chicory, endive, great burdock and yacon provide insights into Asteraceae paleo-polyploidization history and plant inulin production.</title>
        <authorList>
            <person name="Fan W."/>
            <person name="Wang S."/>
            <person name="Wang H."/>
            <person name="Wang A."/>
            <person name="Jiang F."/>
            <person name="Liu H."/>
            <person name="Zhao H."/>
            <person name="Xu D."/>
            <person name="Zhang Y."/>
        </authorList>
    </citation>
    <scope>NUCLEOTIDE SEQUENCE [LARGE SCALE GENOMIC DNA]</scope>
    <source>
        <strain evidence="2">cv. Yunnan</strain>
        <tissue evidence="1">Leaves</tissue>
    </source>
</reference>
<protein>
    <submittedName>
        <fullName evidence="1">Uncharacterized protein</fullName>
    </submittedName>
</protein>
<dbReference type="Proteomes" id="UP001056120">
    <property type="component" value="Linkage Group LG17"/>
</dbReference>
<organism evidence="1 2">
    <name type="scientific">Smallanthus sonchifolius</name>
    <dbReference type="NCBI Taxonomy" id="185202"/>
    <lineage>
        <taxon>Eukaryota</taxon>
        <taxon>Viridiplantae</taxon>
        <taxon>Streptophyta</taxon>
        <taxon>Embryophyta</taxon>
        <taxon>Tracheophyta</taxon>
        <taxon>Spermatophyta</taxon>
        <taxon>Magnoliopsida</taxon>
        <taxon>eudicotyledons</taxon>
        <taxon>Gunneridae</taxon>
        <taxon>Pentapetalae</taxon>
        <taxon>asterids</taxon>
        <taxon>campanulids</taxon>
        <taxon>Asterales</taxon>
        <taxon>Asteraceae</taxon>
        <taxon>Asteroideae</taxon>
        <taxon>Heliantheae alliance</taxon>
        <taxon>Millerieae</taxon>
        <taxon>Smallanthus</taxon>
    </lineage>
</organism>
<comment type="caution">
    <text evidence="1">The sequence shown here is derived from an EMBL/GenBank/DDBJ whole genome shotgun (WGS) entry which is preliminary data.</text>
</comment>
<keyword evidence="2" id="KW-1185">Reference proteome</keyword>